<gene>
    <name evidence="1" type="ORF">OS493_023439</name>
</gene>
<reference evidence="1" key="1">
    <citation type="submission" date="2023-01" db="EMBL/GenBank/DDBJ databases">
        <title>Genome assembly of the deep-sea coral Lophelia pertusa.</title>
        <authorList>
            <person name="Herrera S."/>
            <person name="Cordes E."/>
        </authorList>
    </citation>
    <scope>NUCLEOTIDE SEQUENCE</scope>
    <source>
        <strain evidence="1">USNM1676648</strain>
        <tissue evidence="1">Polyp</tissue>
    </source>
</reference>
<evidence type="ECO:0000313" key="1">
    <source>
        <dbReference type="EMBL" id="KAJ7384115.1"/>
    </source>
</evidence>
<name>A0A9W9ZMM3_9CNID</name>
<organism evidence="1 2">
    <name type="scientific">Desmophyllum pertusum</name>
    <dbReference type="NCBI Taxonomy" id="174260"/>
    <lineage>
        <taxon>Eukaryota</taxon>
        <taxon>Metazoa</taxon>
        <taxon>Cnidaria</taxon>
        <taxon>Anthozoa</taxon>
        <taxon>Hexacorallia</taxon>
        <taxon>Scleractinia</taxon>
        <taxon>Caryophylliina</taxon>
        <taxon>Caryophylliidae</taxon>
        <taxon>Desmophyllum</taxon>
    </lineage>
</organism>
<evidence type="ECO:0000313" key="2">
    <source>
        <dbReference type="Proteomes" id="UP001163046"/>
    </source>
</evidence>
<accession>A0A9W9ZMM3</accession>
<keyword evidence="2" id="KW-1185">Reference proteome</keyword>
<dbReference type="Proteomes" id="UP001163046">
    <property type="component" value="Unassembled WGS sequence"/>
</dbReference>
<dbReference type="AlphaFoldDB" id="A0A9W9ZMM3"/>
<sequence length="66" mass="7313">MVDRQNSRPNGVITTVHVPYLTHTLRAKVHLGSTPAPLQATSSVMTDVTQQNRYEIKKRPVDIASS</sequence>
<protein>
    <submittedName>
        <fullName evidence="1">Uncharacterized protein</fullName>
    </submittedName>
</protein>
<proteinExistence type="predicted"/>
<dbReference type="EMBL" id="MU825890">
    <property type="protein sequence ID" value="KAJ7384115.1"/>
    <property type="molecule type" value="Genomic_DNA"/>
</dbReference>
<comment type="caution">
    <text evidence="1">The sequence shown here is derived from an EMBL/GenBank/DDBJ whole genome shotgun (WGS) entry which is preliminary data.</text>
</comment>